<reference evidence="1 2" key="1">
    <citation type="submission" date="2017-09" db="EMBL/GenBank/DDBJ databases">
        <title>Depth-based differentiation of microbial function through sediment-hosted aquifers and enrichment of novel symbionts in the deep terrestrial subsurface.</title>
        <authorList>
            <person name="Probst A.J."/>
            <person name="Ladd B."/>
            <person name="Jarett J.K."/>
            <person name="Geller-Mcgrath D.E."/>
            <person name="Sieber C.M."/>
            <person name="Emerson J.B."/>
            <person name="Anantharaman K."/>
            <person name="Thomas B.C."/>
            <person name="Malmstrom R."/>
            <person name="Stieglmeier M."/>
            <person name="Klingl A."/>
            <person name="Woyke T."/>
            <person name="Ryan C.M."/>
            <person name="Banfield J.F."/>
        </authorList>
    </citation>
    <scope>NUCLEOTIDE SEQUENCE [LARGE SCALE GENOMIC DNA]</scope>
    <source>
        <strain evidence="1">CG22_combo_CG10-13_8_21_14_all_33_16</strain>
    </source>
</reference>
<proteinExistence type="predicted"/>
<accession>A0A2H0C4Z9</accession>
<sequence length="235" mass="26502">MKITFAIPGDGDLNIKTGQTIKFGDPLFQKSVTVNKIVNLAKKLRIKPDKIFFSLKKMVGDIINKGDLIAEKKSLFLHNLYHSEYSGVLKEINHYNGTITINVKGEPDKDSYCCAYFQGEIINIHNRKITLKVNNQFSFALKSASQDFGGLVFLVKKDHSERESIHDIDNKIIITDIISEYQQSKFEALGAKGFVTVNPLYIPSDLPFAQSKQSLQGDFTACIVDKKNNTIFLYN</sequence>
<dbReference type="EMBL" id="PCTD01000123">
    <property type="protein sequence ID" value="PIP64388.1"/>
    <property type="molecule type" value="Genomic_DNA"/>
</dbReference>
<evidence type="ECO:0000313" key="1">
    <source>
        <dbReference type="EMBL" id="PIP64388.1"/>
    </source>
</evidence>
<dbReference type="Proteomes" id="UP000230802">
    <property type="component" value="Unassembled WGS sequence"/>
</dbReference>
<evidence type="ECO:0000313" key="2">
    <source>
        <dbReference type="Proteomes" id="UP000230802"/>
    </source>
</evidence>
<protein>
    <submittedName>
        <fullName evidence="1">Uncharacterized protein</fullName>
    </submittedName>
</protein>
<comment type="caution">
    <text evidence="1">The sequence shown here is derived from an EMBL/GenBank/DDBJ whole genome shotgun (WGS) entry which is preliminary data.</text>
</comment>
<gene>
    <name evidence="1" type="ORF">COW96_02820</name>
</gene>
<name>A0A2H0C4Z9_9BACT</name>
<organism evidence="1 2">
    <name type="scientific">Candidatus Roizmanbacteria bacterium CG22_combo_CG10-13_8_21_14_all_33_16</name>
    <dbReference type="NCBI Taxonomy" id="1974859"/>
    <lineage>
        <taxon>Bacteria</taxon>
        <taxon>Candidatus Roizmaniibacteriota</taxon>
    </lineage>
</organism>
<dbReference type="AlphaFoldDB" id="A0A2H0C4Z9"/>